<dbReference type="PRINTS" id="PR00605">
    <property type="entry name" value="CYTCHROMECIC"/>
</dbReference>
<dbReference type="PROSITE" id="PS51007">
    <property type="entry name" value="CYTC"/>
    <property type="match status" value="1"/>
</dbReference>
<accession>A0ABY0ID80</accession>
<evidence type="ECO:0000256" key="1">
    <source>
        <dbReference type="ARBA" id="ARBA00022448"/>
    </source>
</evidence>
<dbReference type="EMBL" id="QDKL01000003">
    <property type="protein sequence ID" value="RZF20479.1"/>
    <property type="molecule type" value="Genomic_DNA"/>
</dbReference>
<keyword evidence="7" id="KW-0732">Signal</keyword>
<protein>
    <submittedName>
        <fullName evidence="9">C-type cytochrome</fullName>
    </submittedName>
</protein>
<dbReference type="Gene3D" id="1.10.760.10">
    <property type="entry name" value="Cytochrome c-like domain"/>
    <property type="match status" value="1"/>
</dbReference>
<name>A0ABY0ID80_9BACT</name>
<dbReference type="InterPro" id="IPR009056">
    <property type="entry name" value="Cyt_c-like_dom"/>
</dbReference>
<evidence type="ECO:0000256" key="6">
    <source>
        <dbReference type="PROSITE-ProRule" id="PRU00433"/>
    </source>
</evidence>
<dbReference type="PROSITE" id="PS51257">
    <property type="entry name" value="PROKAR_LIPOPROTEIN"/>
    <property type="match status" value="1"/>
</dbReference>
<evidence type="ECO:0000256" key="5">
    <source>
        <dbReference type="ARBA" id="ARBA00023004"/>
    </source>
</evidence>
<keyword evidence="5 6" id="KW-0408">Iron</keyword>
<dbReference type="InterPro" id="IPR036909">
    <property type="entry name" value="Cyt_c-like_dom_sf"/>
</dbReference>
<sequence>MKYIYICLLLVFVSSCSSINTDSREYYHGQKMRHGIIPKDTSRSFENIKRVLDANSVVRGKKIYSKNCMSCHGQDGNMIDNVDLSNLSKEVPNFNFYLLVSRSKESMPGWKSPLSKQDIKDLESYLYSL</sequence>
<keyword evidence="4" id="KW-0249">Electron transport</keyword>
<dbReference type="RefSeq" id="WP_115362328.1">
    <property type="nucleotide sequence ID" value="NZ_QDKL01000003.1"/>
</dbReference>
<dbReference type="SUPFAM" id="SSF46626">
    <property type="entry name" value="Cytochrome c"/>
    <property type="match status" value="1"/>
</dbReference>
<keyword evidence="2 6" id="KW-0349">Heme</keyword>
<gene>
    <name evidence="9" type="ORF">DAY19_10850</name>
</gene>
<dbReference type="Proteomes" id="UP000443582">
    <property type="component" value="Unassembled WGS sequence"/>
</dbReference>
<feature type="chain" id="PRO_5045305556" evidence="7">
    <location>
        <begin position="21"/>
        <end position="129"/>
    </location>
</feature>
<feature type="domain" description="Cytochrome c" evidence="8">
    <location>
        <begin position="55"/>
        <end position="129"/>
    </location>
</feature>
<evidence type="ECO:0000313" key="9">
    <source>
        <dbReference type="EMBL" id="RZF20479.1"/>
    </source>
</evidence>
<evidence type="ECO:0000256" key="7">
    <source>
        <dbReference type="SAM" id="SignalP"/>
    </source>
</evidence>
<evidence type="ECO:0000256" key="3">
    <source>
        <dbReference type="ARBA" id="ARBA00022723"/>
    </source>
</evidence>
<organism evidence="9 10">
    <name type="scientific">Halobacteriovorax vibrionivorans</name>
    <dbReference type="NCBI Taxonomy" id="2152716"/>
    <lineage>
        <taxon>Bacteria</taxon>
        <taxon>Pseudomonadati</taxon>
        <taxon>Bdellovibrionota</taxon>
        <taxon>Bacteriovoracia</taxon>
        <taxon>Bacteriovoracales</taxon>
        <taxon>Halobacteriovoraceae</taxon>
        <taxon>Halobacteriovorax</taxon>
    </lineage>
</organism>
<keyword evidence="1" id="KW-0813">Transport</keyword>
<evidence type="ECO:0000313" key="10">
    <source>
        <dbReference type="Proteomes" id="UP000443582"/>
    </source>
</evidence>
<evidence type="ECO:0000256" key="2">
    <source>
        <dbReference type="ARBA" id="ARBA00022617"/>
    </source>
</evidence>
<reference evidence="10" key="1">
    <citation type="journal article" date="2019" name="Int. J. Syst. Evol. Microbiol.">
        <title>Halobacteriovorax valvorus sp. nov., a novel prokaryotic predator isolated from coastal seawater of China.</title>
        <authorList>
            <person name="Chen M.-X."/>
        </authorList>
    </citation>
    <scope>NUCLEOTIDE SEQUENCE [LARGE SCALE GENOMIC DNA]</scope>
    <source>
        <strain evidence="10">BL9</strain>
    </source>
</reference>
<dbReference type="InterPro" id="IPR008168">
    <property type="entry name" value="Cyt_C_IC"/>
</dbReference>
<dbReference type="Pfam" id="PF13442">
    <property type="entry name" value="Cytochrome_CBB3"/>
    <property type="match status" value="1"/>
</dbReference>
<keyword evidence="3 6" id="KW-0479">Metal-binding</keyword>
<comment type="caution">
    <text evidence="9">The sequence shown here is derived from an EMBL/GenBank/DDBJ whole genome shotgun (WGS) entry which is preliminary data.</text>
</comment>
<evidence type="ECO:0000256" key="4">
    <source>
        <dbReference type="ARBA" id="ARBA00022982"/>
    </source>
</evidence>
<evidence type="ECO:0000259" key="8">
    <source>
        <dbReference type="PROSITE" id="PS51007"/>
    </source>
</evidence>
<keyword evidence="10" id="KW-1185">Reference proteome</keyword>
<feature type="signal peptide" evidence="7">
    <location>
        <begin position="1"/>
        <end position="20"/>
    </location>
</feature>
<proteinExistence type="predicted"/>